<dbReference type="KEGG" id="mmob:F6R98_08000"/>
<organism evidence="12 13">
    <name type="scientific">Candidatus Methylospira mobilis</name>
    <dbReference type="NCBI Taxonomy" id="1808979"/>
    <lineage>
        <taxon>Bacteria</taxon>
        <taxon>Pseudomonadati</taxon>
        <taxon>Pseudomonadota</taxon>
        <taxon>Gammaproteobacteria</taxon>
        <taxon>Methylococcales</taxon>
        <taxon>Methylococcaceae</taxon>
        <taxon>Candidatus Methylospira</taxon>
    </lineage>
</organism>
<accession>A0A5Q0BKB5</accession>
<dbReference type="RefSeq" id="WP_153248562.1">
    <property type="nucleotide sequence ID" value="NZ_CP044205.1"/>
</dbReference>
<dbReference type="NCBIfam" id="NF002299">
    <property type="entry name" value="PRK01222.1-6"/>
    <property type="match status" value="1"/>
</dbReference>
<comment type="similarity">
    <text evidence="3 10">Belongs to the TrpF family.</text>
</comment>
<dbReference type="FunFam" id="3.20.20.70:FF:000075">
    <property type="entry name" value="Tryptophan biosynthesis protein TRP1"/>
    <property type="match status" value="1"/>
</dbReference>
<dbReference type="InterPro" id="IPR001240">
    <property type="entry name" value="PRAI_dom"/>
</dbReference>
<dbReference type="EC" id="5.3.1.24" evidence="4 10"/>
<dbReference type="UniPathway" id="UPA00035">
    <property type="reaction ID" value="UER00042"/>
</dbReference>
<sequence>MKLTYPKTRTRVKICGFTRAQDAVAAARLGADAIGLVFYAPSPRHVAVETAREIVASLPAFTTVSGLFVDAAEEQVRDVLAQVRLDLLQFHGSETPEYCRQFERRYIKSVAMRSDTDLDALASHYADAAGLLLDVDNPAAKGGTGTAFDWGLVPWQCRLPLIVAGGLSPENVGAALAQTRPYAVDVSSGVESAKGIKEQQRMAAFLDEVCRFDYEQR</sequence>
<evidence type="ECO:0000256" key="5">
    <source>
        <dbReference type="ARBA" id="ARBA00022272"/>
    </source>
</evidence>
<dbReference type="GO" id="GO:0000162">
    <property type="term" value="P:L-tryptophan biosynthetic process"/>
    <property type="evidence" value="ECO:0007669"/>
    <property type="project" value="UniProtKB-UniRule"/>
</dbReference>
<keyword evidence="13" id="KW-1185">Reference proteome</keyword>
<proteinExistence type="inferred from homology"/>
<dbReference type="Pfam" id="PF00697">
    <property type="entry name" value="PRAI"/>
    <property type="match status" value="1"/>
</dbReference>
<comment type="pathway">
    <text evidence="2 10">Amino-acid biosynthesis; L-tryptophan biosynthesis; L-tryptophan from chorismate: step 3/5.</text>
</comment>
<protein>
    <recommendedName>
        <fullName evidence="5 10">N-(5'-phosphoribosyl)anthranilate isomerase</fullName>
        <shortName evidence="10">PRAI</shortName>
        <ecNumber evidence="4 10">5.3.1.24</ecNumber>
    </recommendedName>
</protein>
<dbReference type="PANTHER" id="PTHR42894">
    <property type="entry name" value="N-(5'-PHOSPHORIBOSYL)ANTHRANILATE ISOMERASE"/>
    <property type="match status" value="1"/>
</dbReference>
<dbReference type="AlphaFoldDB" id="A0A5Q0BKB5"/>
<evidence type="ECO:0000256" key="1">
    <source>
        <dbReference type="ARBA" id="ARBA00001164"/>
    </source>
</evidence>
<dbReference type="Proteomes" id="UP000325755">
    <property type="component" value="Chromosome"/>
</dbReference>
<dbReference type="SUPFAM" id="SSF51366">
    <property type="entry name" value="Ribulose-phoshate binding barrel"/>
    <property type="match status" value="1"/>
</dbReference>
<keyword evidence="7 10" id="KW-0822">Tryptophan biosynthesis</keyword>
<evidence type="ECO:0000256" key="10">
    <source>
        <dbReference type="HAMAP-Rule" id="MF_00135"/>
    </source>
</evidence>
<dbReference type="HAMAP" id="MF_00135">
    <property type="entry name" value="PRAI"/>
    <property type="match status" value="1"/>
</dbReference>
<evidence type="ECO:0000259" key="11">
    <source>
        <dbReference type="Pfam" id="PF00697"/>
    </source>
</evidence>
<dbReference type="InterPro" id="IPR013785">
    <property type="entry name" value="Aldolase_TIM"/>
</dbReference>
<name>A0A5Q0BKB5_9GAMM</name>
<dbReference type="CDD" id="cd00405">
    <property type="entry name" value="PRAI"/>
    <property type="match status" value="1"/>
</dbReference>
<evidence type="ECO:0000256" key="8">
    <source>
        <dbReference type="ARBA" id="ARBA00023141"/>
    </source>
</evidence>
<feature type="domain" description="N-(5'phosphoribosyl) anthranilate isomerase (PRAI)" evidence="11">
    <location>
        <begin position="12"/>
        <end position="207"/>
    </location>
</feature>
<evidence type="ECO:0000256" key="6">
    <source>
        <dbReference type="ARBA" id="ARBA00022605"/>
    </source>
</evidence>
<evidence type="ECO:0000313" key="12">
    <source>
        <dbReference type="EMBL" id="QFY42567.1"/>
    </source>
</evidence>
<dbReference type="OrthoDB" id="9796196at2"/>
<dbReference type="InterPro" id="IPR044643">
    <property type="entry name" value="TrpF_fam"/>
</dbReference>
<evidence type="ECO:0000313" key="13">
    <source>
        <dbReference type="Proteomes" id="UP000325755"/>
    </source>
</evidence>
<dbReference type="InterPro" id="IPR011060">
    <property type="entry name" value="RibuloseP-bd_barrel"/>
</dbReference>
<gene>
    <name evidence="10" type="primary">trpF</name>
    <name evidence="12" type="ORF">F6R98_08000</name>
</gene>
<dbReference type="EMBL" id="CP044205">
    <property type="protein sequence ID" value="QFY42567.1"/>
    <property type="molecule type" value="Genomic_DNA"/>
</dbReference>
<evidence type="ECO:0000256" key="2">
    <source>
        <dbReference type="ARBA" id="ARBA00004664"/>
    </source>
</evidence>
<keyword evidence="8 10" id="KW-0057">Aromatic amino acid biosynthesis</keyword>
<evidence type="ECO:0000256" key="9">
    <source>
        <dbReference type="ARBA" id="ARBA00023235"/>
    </source>
</evidence>
<dbReference type="GO" id="GO:0004640">
    <property type="term" value="F:phosphoribosylanthranilate isomerase activity"/>
    <property type="evidence" value="ECO:0007669"/>
    <property type="project" value="UniProtKB-UniRule"/>
</dbReference>
<evidence type="ECO:0000256" key="7">
    <source>
        <dbReference type="ARBA" id="ARBA00022822"/>
    </source>
</evidence>
<dbReference type="NCBIfam" id="NF002298">
    <property type="entry name" value="PRK01222.1-4"/>
    <property type="match status" value="1"/>
</dbReference>
<keyword evidence="9 10" id="KW-0413">Isomerase</keyword>
<evidence type="ECO:0000256" key="4">
    <source>
        <dbReference type="ARBA" id="ARBA00012572"/>
    </source>
</evidence>
<dbReference type="Gene3D" id="3.20.20.70">
    <property type="entry name" value="Aldolase class I"/>
    <property type="match status" value="1"/>
</dbReference>
<reference evidence="12 13" key="1">
    <citation type="submission" date="2019-09" db="EMBL/GenBank/DDBJ databases">
        <title>Ecophysiology of the spiral-shaped methanotroph Methylospira mobilis as revealed by the complete genome sequence.</title>
        <authorList>
            <person name="Oshkin I.Y."/>
            <person name="Dedysh S.N."/>
            <person name="Miroshnikov K."/>
            <person name="Danilova O.V."/>
            <person name="Hakobyan A."/>
            <person name="Liesack W."/>
        </authorList>
    </citation>
    <scope>NUCLEOTIDE SEQUENCE [LARGE SCALE GENOMIC DNA]</scope>
    <source>
        <strain evidence="12 13">Shm1</strain>
    </source>
</reference>
<comment type="catalytic activity">
    <reaction evidence="1 10">
        <text>N-(5-phospho-beta-D-ribosyl)anthranilate = 1-(2-carboxyphenylamino)-1-deoxy-D-ribulose 5-phosphate</text>
        <dbReference type="Rhea" id="RHEA:21540"/>
        <dbReference type="ChEBI" id="CHEBI:18277"/>
        <dbReference type="ChEBI" id="CHEBI:58613"/>
        <dbReference type="EC" id="5.3.1.24"/>
    </reaction>
</comment>
<dbReference type="InParanoid" id="A0A5Q0BKB5"/>
<keyword evidence="6 10" id="KW-0028">Amino-acid biosynthesis</keyword>
<dbReference type="PANTHER" id="PTHR42894:SF1">
    <property type="entry name" value="N-(5'-PHOSPHORIBOSYL)ANTHRANILATE ISOMERASE"/>
    <property type="match status" value="1"/>
</dbReference>
<evidence type="ECO:0000256" key="3">
    <source>
        <dbReference type="ARBA" id="ARBA00007571"/>
    </source>
</evidence>